<gene>
    <name evidence="1" type="ORF">DN603_26220</name>
</gene>
<accession>A0A443VFQ3</accession>
<proteinExistence type="predicted"/>
<dbReference type="Proteomes" id="UP000288843">
    <property type="component" value="Unassembled WGS sequence"/>
</dbReference>
<name>A0A443VFQ3_RAOPL</name>
<sequence>MEQHACRGSSLVKAIKSDAVKDVSKEYLELGLDSLLANDTLKSLPIVNTVVGICNFVGTVRDQVLAKKLLRFIYKLSELDTQERVRMLDKLNEDDKYAGKVGDAIIEIIDKVDSDIKPEIAAKFFIAYTKDLLSYNEFRHCIFSLEKVASFDIDKLPSFLEDQNFAEKYGESVLLGFVNAGLGVNNGGLDGGWIIPTKLCKSFVENALK</sequence>
<comment type="caution">
    <text evidence="1">The sequence shown here is derived from an EMBL/GenBank/DDBJ whole genome shotgun (WGS) entry which is preliminary data.</text>
</comment>
<organism evidence="1 2">
    <name type="scientific">Raoultella planticola</name>
    <name type="common">Klebsiella planticola</name>
    <dbReference type="NCBI Taxonomy" id="575"/>
    <lineage>
        <taxon>Bacteria</taxon>
        <taxon>Pseudomonadati</taxon>
        <taxon>Pseudomonadota</taxon>
        <taxon>Gammaproteobacteria</taxon>
        <taxon>Enterobacterales</taxon>
        <taxon>Enterobacteriaceae</taxon>
        <taxon>Klebsiella/Raoultella group</taxon>
        <taxon>Raoultella</taxon>
    </lineage>
</organism>
<dbReference type="EMBL" id="QKOX01000039">
    <property type="protein sequence ID" value="RWT16677.1"/>
    <property type="molecule type" value="Genomic_DNA"/>
</dbReference>
<evidence type="ECO:0000313" key="2">
    <source>
        <dbReference type="Proteomes" id="UP000288843"/>
    </source>
</evidence>
<evidence type="ECO:0000313" key="1">
    <source>
        <dbReference type="EMBL" id="RWT16677.1"/>
    </source>
</evidence>
<protein>
    <submittedName>
        <fullName evidence="1">Uncharacterized protein</fullName>
    </submittedName>
</protein>
<dbReference type="AlphaFoldDB" id="A0A443VFQ3"/>
<reference evidence="1 2" key="1">
    <citation type="submission" date="2018-06" db="EMBL/GenBank/DDBJ databases">
        <title>Carbapenemase-producing Enterobacteriaceae present in wastewater treatment plant effluent and nearby surface waters in the US.</title>
        <authorList>
            <person name="Mathys D.A."/>
            <person name="Mollenkopf D.F."/>
            <person name="Feicht S.M."/>
            <person name="Adams R.J."/>
            <person name="Albers A.L."/>
            <person name="Stuever D.M."/>
            <person name="Daniels J.B."/>
            <person name="Wittum T.E."/>
        </authorList>
    </citation>
    <scope>NUCLEOTIDE SEQUENCE [LARGE SCALE GENOMIC DNA]</scope>
    <source>
        <strain evidence="1 2">GEO_47_Down_B</strain>
    </source>
</reference>